<dbReference type="FunCoup" id="A0A3R7ESX5">
    <property type="interactions" value="393"/>
</dbReference>
<evidence type="ECO:0000259" key="2">
    <source>
        <dbReference type="Pfam" id="PF03981"/>
    </source>
</evidence>
<dbReference type="GO" id="GO:0005739">
    <property type="term" value="C:mitochondrion"/>
    <property type="evidence" value="ECO:0007669"/>
    <property type="project" value="TreeGrafter"/>
</dbReference>
<dbReference type="EMBL" id="NIRI02000056">
    <property type="protein sequence ID" value="KAG5446108.1"/>
    <property type="molecule type" value="Genomic_DNA"/>
</dbReference>
<evidence type="ECO:0000313" key="3">
    <source>
        <dbReference type="EMBL" id="KAG5446108.1"/>
    </source>
</evidence>
<sequence length="243" mass="28222">MFTSKTLIRLIPSRIPYRSLKLAKPNVVVPNLYDRAKYRLGLGELRYPLTQLTAAGENMFAVCAEYPVFEEFVDTLGLPDTFQSWFSLTTLHMWLCLVRLRQEGIEGQLLKKPFVNLFWLDLKPRLRTFKILRRHHWHITGFRMQFFGAILAYDEGFLAHSDTHLTVALWRNLFVSSPTTTVGQLEQAVDYVRKNLQHLDNLPSSTILRFGTPTFLPLSGTTLDKEFAHQRLIYCVSWPSFAR</sequence>
<dbReference type="Pfam" id="PF03981">
    <property type="entry name" value="Ubiq_cyt_C_chap"/>
    <property type="match status" value="1"/>
</dbReference>
<keyword evidence="4" id="KW-1185">Reference proteome</keyword>
<dbReference type="InterPro" id="IPR007129">
    <property type="entry name" value="Ubiqinol_cyt_c_chaperone_CPB3"/>
</dbReference>
<dbReference type="InterPro" id="IPR021150">
    <property type="entry name" value="Ubiq_cyt_c_chap"/>
</dbReference>
<dbReference type="PANTHER" id="PTHR12184">
    <property type="entry name" value="UBIQUINOL-CYTOCHROME C REDUCTASE COMPLEX ASSEMBLY FACTOR 1 FAMILY MEMBER"/>
    <property type="match status" value="1"/>
</dbReference>
<organism evidence="3 4">
    <name type="scientific">Clonorchis sinensis</name>
    <name type="common">Chinese liver fluke</name>
    <dbReference type="NCBI Taxonomy" id="79923"/>
    <lineage>
        <taxon>Eukaryota</taxon>
        <taxon>Metazoa</taxon>
        <taxon>Spiralia</taxon>
        <taxon>Lophotrochozoa</taxon>
        <taxon>Platyhelminthes</taxon>
        <taxon>Trematoda</taxon>
        <taxon>Digenea</taxon>
        <taxon>Opisthorchiida</taxon>
        <taxon>Opisthorchiata</taxon>
        <taxon>Opisthorchiidae</taxon>
        <taxon>Clonorchis</taxon>
    </lineage>
</organism>
<proteinExistence type="inferred from homology"/>
<protein>
    <submittedName>
        <fullName evidence="3">Ubiquinol-cytochrome-c reductase complex assembly factor 1</fullName>
    </submittedName>
</protein>
<dbReference type="PANTHER" id="PTHR12184:SF1">
    <property type="entry name" value="UBIQUINOL-CYTOCHROME-C REDUCTASE COMPLEX ASSEMBLY FACTOR 1"/>
    <property type="match status" value="1"/>
</dbReference>
<dbReference type="STRING" id="79923.A0A3R7ESX5"/>
<comment type="similarity">
    <text evidence="1">Belongs to the CBP3 family.</text>
</comment>
<name>A0A3R7ESX5_CLOSI</name>
<dbReference type="InParanoid" id="A0A3R7ESX5"/>
<dbReference type="Proteomes" id="UP000286415">
    <property type="component" value="Unassembled WGS sequence"/>
</dbReference>
<comment type="caution">
    <text evidence="3">The sequence shown here is derived from an EMBL/GenBank/DDBJ whole genome shotgun (WGS) entry which is preliminary data.</text>
</comment>
<reference evidence="3 4" key="2">
    <citation type="journal article" date="2021" name="Genomics">
        <title>High-quality reference genome for Clonorchis sinensis.</title>
        <authorList>
            <person name="Young N.D."/>
            <person name="Stroehlein A.J."/>
            <person name="Kinkar L."/>
            <person name="Wang T."/>
            <person name="Sohn W.M."/>
            <person name="Chang B.C.H."/>
            <person name="Kaur P."/>
            <person name="Weisz D."/>
            <person name="Dudchenko O."/>
            <person name="Aiden E.L."/>
            <person name="Korhonen P.K."/>
            <person name="Gasser R.B."/>
        </authorList>
    </citation>
    <scope>NUCLEOTIDE SEQUENCE [LARGE SCALE GENOMIC DNA]</scope>
    <source>
        <strain evidence="3">Cs-k2</strain>
    </source>
</reference>
<reference evidence="3 4" key="1">
    <citation type="journal article" date="2018" name="Biotechnol. Adv.">
        <title>Improved genomic resources and new bioinformatic workflow for the carcinogenic parasite Clonorchis sinensis: Biotechnological implications.</title>
        <authorList>
            <person name="Wang D."/>
            <person name="Korhonen P.K."/>
            <person name="Gasser R.B."/>
            <person name="Young N.D."/>
        </authorList>
    </citation>
    <scope>NUCLEOTIDE SEQUENCE [LARGE SCALE GENOMIC DNA]</scope>
    <source>
        <strain evidence="3">Cs-k2</strain>
    </source>
</reference>
<dbReference type="OrthoDB" id="4007at2759"/>
<gene>
    <name evidence="3" type="ORF">CSKR_103817</name>
</gene>
<dbReference type="AlphaFoldDB" id="A0A3R7ESX5"/>
<feature type="domain" description="Ubiquinol-cytochrome c chaperone" evidence="2">
    <location>
        <begin position="75"/>
        <end position="209"/>
    </location>
</feature>
<evidence type="ECO:0000313" key="4">
    <source>
        <dbReference type="Proteomes" id="UP000286415"/>
    </source>
</evidence>
<accession>A0A3R7ESX5</accession>
<dbReference type="GO" id="GO:0034551">
    <property type="term" value="P:mitochondrial respiratory chain complex III assembly"/>
    <property type="evidence" value="ECO:0007669"/>
    <property type="project" value="TreeGrafter"/>
</dbReference>
<evidence type="ECO:0000256" key="1">
    <source>
        <dbReference type="ARBA" id="ARBA00006407"/>
    </source>
</evidence>